<evidence type="ECO:0000313" key="1">
    <source>
        <dbReference type="EMBL" id="KAI9906560.1"/>
    </source>
</evidence>
<dbReference type="EMBL" id="CM047587">
    <property type="protein sequence ID" value="KAI9906560.1"/>
    <property type="molecule type" value="Genomic_DNA"/>
</dbReference>
<gene>
    <name evidence="1" type="ORF">PsorP6_004076</name>
</gene>
<reference evidence="1 2" key="1">
    <citation type="journal article" date="2022" name="bioRxiv">
        <title>The genome of the oomycete Peronosclerospora sorghi, a cosmopolitan pathogen of maize and sorghum, is inflated with dispersed pseudogenes.</title>
        <authorList>
            <person name="Fletcher K."/>
            <person name="Martin F."/>
            <person name="Isakeit T."/>
            <person name="Cavanaugh K."/>
            <person name="Magill C."/>
            <person name="Michelmore R."/>
        </authorList>
    </citation>
    <scope>NUCLEOTIDE SEQUENCE [LARGE SCALE GENOMIC DNA]</scope>
    <source>
        <strain evidence="1">P6</strain>
    </source>
</reference>
<name>A0ACC0VKU2_9STRA</name>
<keyword evidence="2" id="KW-1185">Reference proteome</keyword>
<accession>A0ACC0VKU2</accession>
<evidence type="ECO:0000313" key="2">
    <source>
        <dbReference type="Proteomes" id="UP001163321"/>
    </source>
</evidence>
<sequence length="108" mass="12757">MCFQLSQEYPFNSNEAELIYEVMSRYETSTNNWVDFKHPTSGHDCNSSIRILEDGAQIMNLADRCFEVDDDLKTVYGTSMHEIGHSLRMYHEHQHTMRTIAMFWDEID</sequence>
<protein>
    <submittedName>
        <fullName evidence="1">Uncharacterized protein</fullName>
    </submittedName>
</protein>
<dbReference type="Proteomes" id="UP001163321">
    <property type="component" value="Chromosome 8"/>
</dbReference>
<proteinExistence type="predicted"/>
<comment type="caution">
    <text evidence="1">The sequence shown here is derived from an EMBL/GenBank/DDBJ whole genome shotgun (WGS) entry which is preliminary data.</text>
</comment>
<organism evidence="1 2">
    <name type="scientific">Peronosclerospora sorghi</name>
    <dbReference type="NCBI Taxonomy" id="230839"/>
    <lineage>
        <taxon>Eukaryota</taxon>
        <taxon>Sar</taxon>
        <taxon>Stramenopiles</taxon>
        <taxon>Oomycota</taxon>
        <taxon>Peronosporomycetes</taxon>
        <taxon>Peronosporales</taxon>
        <taxon>Peronosporaceae</taxon>
        <taxon>Peronosclerospora</taxon>
    </lineage>
</organism>